<dbReference type="InterPro" id="IPR045851">
    <property type="entry name" value="AMP-bd_C_sf"/>
</dbReference>
<dbReference type="Gene3D" id="3.40.50.980">
    <property type="match status" value="2"/>
</dbReference>
<dbReference type="SUPFAM" id="SSF53474">
    <property type="entry name" value="alpha/beta-Hydrolases"/>
    <property type="match status" value="1"/>
</dbReference>
<reference evidence="6" key="1">
    <citation type="journal article" date="2021" name="Antonie Van Leeuwenhoek">
        <title>Draft genome and description of Waterburya agarophytonicola gen. nov. sp. nov. (Pleurocapsales, Cyanobacteria): a seaweed symbiont.</title>
        <authorList>
            <person name="Bonthond G."/>
            <person name="Shalygin S."/>
            <person name="Bayer T."/>
            <person name="Weinberger F."/>
        </authorList>
    </citation>
    <scope>NUCLEOTIDE SEQUENCE</scope>
    <source>
        <strain evidence="6">KI4</strain>
    </source>
</reference>
<dbReference type="InterPro" id="IPR036736">
    <property type="entry name" value="ACP-like_sf"/>
</dbReference>
<dbReference type="Gene3D" id="3.40.50.1820">
    <property type="entry name" value="alpha/beta hydrolase"/>
    <property type="match status" value="1"/>
</dbReference>
<keyword evidence="3" id="KW-0596">Phosphopantetheine</keyword>
<dbReference type="FunFam" id="1.10.1200.10:FF:000005">
    <property type="entry name" value="Nonribosomal peptide synthetase 1"/>
    <property type="match status" value="1"/>
</dbReference>
<dbReference type="FunFam" id="3.40.50.12780:FF:000012">
    <property type="entry name" value="Non-ribosomal peptide synthetase"/>
    <property type="match status" value="1"/>
</dbReference>
<dbReference type="Gene3D" id="1.10.1200.10">
    <property type="entry name" value="ACP-like"/>
    <property type="match status" value="1"/>
</dbReference>
<dbReference type="Gene3D" id="3.30.559.30">
    <property type="entry name" value="Nonribosomal peptide synthetase, condensation domain"/>
    <property type="match status" value="1"/>
</dbReference>
<gene>
    <name evidence="6" type="ORF">I4641_04005</name>
</gene>
<comment type="caution">
    <text evidence="6">The sequence shown here is derived from an EMBL/GenBank/DDBJ whole genome shotgun (WGS) entry which is preliminary data.</text>
</comment>
<dbReference type="SUPFAM" id="SSF56801">
    <property type="entry name" value="Acetyl-CoA synthetase-like"/>
    <property type="match status" value="1"/>
</dbReference>
<dbReference type="SUPFAM" id="SSF47336">
    <property type="entry name" value="ACP-like"/>
    <property type="match status" value="1"/>
</dbReference>
<dbReference type="InterPro" id="IPR009081">
    <property type="entry name" value="PP-bd_ACP"/>
</dbReference>
<dbReference type="Pfam" id="PF00668">
    <property type="entry name" value="Condensation"/>
    <property type="match status" value="1"/>
</dbReference>
<dbReference type="GO" id="GO:0003824">
    <property type="term" value="F:catalytic activity"/>
    <property type="evidence" value="ECO:0007669"/>
    <property type="project" value="InterPro"/>
</dbReference>
<dbReference type="InterPro" id="IPR000873">
    <property type="entry name" value="AMP-dep_synth/lig_dom"/>
</dbReference>
<dbReference type="InterPro" id="IPR010071">
    <property type="entry name" value="AA_adenyl_dom"/>
</dbReference>
<dbReference type="SUPFAM" id="SSF52777">
    <property type="entry name" value="CoA-dependent acyltransferases"/>
    <property type="match status" value="1"/>
</dbReference>
<dbReference type="InterPro" id="IPR001031">
    <property type="entry name" value="Thioesterase"/>
</dbReference>
<dbReference type="EMBL" id="JADWDC010000006">
    <property type="protein sequence ID" value="MCC0176144.1"/>
    <property type="molecule type" value="Genomic_DNA"/>
</dbReference>
<accession>A0A964FG33</accession>
<dbReference type="InterPro" id="IPR023213">
    <property type="entry name" value="CAT-like_dom_sf"/>
</dbReference>
<dbReference type="NCBIfam" id="TIGR01733">
    <property type="entry name" value="AA-adenyl-dom"/>
    <property type="match status" value="1"/>
</dbReference>
<dbReference type="FunFam" id="3.40.50.980:FF:000001">
    <property type="entry name" value="Non-ribosomal peptide synthetase"/>
    <property type="match status" value="1"/>
</dbReference>
<dbReference type="Gene3D" id="3.30.559.10">
    <property type="entry name" value="Chloramphenicol acetyltransferase-like domain"/>
    <property type="match status" value="1"/>
</dbReference>
<evidence type="ECO:0000256" key="1">
    <source>
        <dbReference type="ARBA" id="ARBA00001957"/>
    </source>
</evidence>
<dbReference type="PANTHER" id="PTHR45527:SF1">
    <property type="entry name" value="FATTY ACID SYNTHASE"/>
    <property type="match status" value="1"/>
</dbReference>
<organism evidence="6 7">
    <name type="scientific">Waterburya agarophytonicola KI4</name>
    <dbReference type="NCBI Taxonomy" id="2874699"/>
    <lineage>
        <taxon>Bacteria</taxon>
        <taxon>Bacillati</taxon>
        <taxon>Cyanobacteriota</taxon>
        <taxon>Cyanophyceae</taxon>
        <taxon>Pleurocapsales</taxon>
        <taxon>Hyellaceae</taxon>
        <taxon>Waterburya</taxon>
        <taxon>Waterburya agarophytonicola</taxon>
    </lineage>
</organism>
<dbReference type="PROSITE" id="PS50075">
    <property type="entry name" value="CARRIER"/>
    <property type="match status" value="1"/>
</dbReference>
<keyword evidence="4" id="KW-0597">Phosphoprotein</keyword>
<dbReference type="GO" id="GO:0044550">
    <property type="term" value="P:secondary metabolite biosynthetic process"/>
    <property type="evidence" value="ECO:0007669"/>
    <property type="project" value="UniProtKB-ARBA"/>
</dbReference>
<evidence type="ECO:0000313" key="7">
    <source>
        <dbReference type="Proteomes" id="UP000729733"/>
    </source>
</evidence>
<dbReference type="PROSITE" id="PS00455">
    <property type="entry name" value="AMP_BINDING"/>
    <property type="match status" value="1"/>
</dbReference>
<evidence type="ECO:0000313" key="6">
    <source>
        <dbReference type="EMBL" id="MCC0176144.1"/>
    </source>
</evidence>
<feature type="domain" description="Carrier" evidence="5">
    <location>
        <begin position="813"/>
        <end position="888"/>
    </location>
</feature>
<dbReference type="Pfam" id="PF13193">
    <property type="entry name" value="AMP-binding_C"/>
    <property type="match status" value="1"/>
</dbReference>
<sequence>MIEQTQNMTEVTSKTVDYAHWEQWLQSDEYTNQINYWQGQLANAVPLLELPTDRSRPSVQTYKSDRFSFKLAQNLVQSLESLSVGKGVSLYVTLLTAFKILLYRYTEQSDILVGSTFNIDSKESNFLFNTLVLRTNVADELSVSELLNRVQTVTSEAQNNGKLPFAKLVEELHFEQDNSYNPLFQVMFTLQKEHELSKLGDRTNRLNRHCSMLDLTLDLQEAKAGIQGNLEYNTDLFDCETISRMVGHWQTLLEGIVANPEAKIIHLPLLTTAEKQTFIEWNQAVEGSENSNNFNIQQLFEAQVELTPDAVAVEFNSQQLTYQQLNQQANQLAHHLQSLGITAESLVGICIERSLEMIVGLLGILKAGGAYVPLDPNYPQERLAYMVKDANISVLLTQTKWQNAIPENQAQTVNLDSDWSQITTNSTKNPGVSIVDKNLAYVIYTSGSTGNPKGVMITHQGLTSFTKSATQVYNISQSDRILQFASINFDAAVEEIFPCLCVGATLVLRTDAMVSNLKTFFQTCADLELTVLGLPTAYWHQLTAELKTKDVPCPDSLRLVMIGGEAAMPEPVRHWQKYVEKSGKSDRLQLINSYGPTEITVVATTYPVSPTVPLVGEVPIGKPLPHLQSHILDRHQQPVPIGVPGELYVGGDSLARGYLNRPELTQEKFIVHSFNQEVSRLYKTGDLARYLPDGEIEYLGRIDNQVKIRGFRIELGEVEAVLTQHPEISEVAVTVNEDGSGDKRLIAYIVSSSEILQTQEVRSFLQERLPNYMMPSAFVFLKAMPLTPNGKLDRRALPVPDINSRQTNTDLVLPTNDVEQKLVEIWSEVLGIDSISIQDNFFELGGHSLLAVKLFGEIESHFDRKFPLTVLFEAPTIEQLAITLQTSQQGDFDSIVKLKAGNSQTPLFLVHDADGETILYSQLANHLNPEQTVYGIRPRYHADSSTPLLPTRISQMAENYVKEMRRVQPQGPYLIGGLCAGGVLAFEMACQLQAQGKEVPLVAIFDAISPQGIGDNHQVPVNQNRQESFAKALKGKKTSFKSWANVLKMAFTKASNLISYEVSTRTKKLTNNLRIKLLRYCSDRNITIPKLCQNIPLRNIYIYAEDEYARSKPSVYRGQLTLWRATEKIDFDNPAIDDTPVIWEVQDPLFGWNKQATEGVVAHDIPGGHSSMLQAPHVEVMAQQLQPYIDAINL</sequence>
<dbReference type="InterPro" id="IPR025110">
    <property type="entry name" value="AMP-bd_C"/>
</dbReference>
<dbReference type="RefSeq" id="WP_229639177.1">
    <property type="nucleotide sequence ID" value="NZ_JADWDC010000006.1"/>
</dbReference>
<dbReference type="Gene3D" id="3.30.300.30">
    <property type="match status" value="1"/>
</dbReference>
<dbReference type="InterPro" id="IPR029058">
    <property type="entry name" value="AB_hydrolase_fold"/>
</dbReference>
<dbReference type="Pfam" id="PF00550">
    <property type="entry name" value="PP-binding"/>
    <property type="match status" value="1"/>
</dbReference>
<comment type="similarity">
    <text evidence="2">Belongs to the ATP-dependent AMP-binding enzyme family.</text>
</comment>
<evidence type="ECO:0000256" key="4">
    <source>
        <dbReference type="ARBA" id="ARBA00022553"/>
    </source>
</evidence>
<protein>
    <submittedName>
        <fullName evidence="6">Amino acid adenylation domain-containing protein</fullName>
    </submittedName>
</protein>
<comment type="cofactor">
    <cofactor evidence="1">
        <name>pantetheine 4'-phosphate</name>
        <dbReference type="ChEBI" id="CHEBI:47942"/>
    </cofactor>
</comment>
<dbReference type="FunFam" id="3.30.300.30:FF:000010">
    <property type="entry name" value="Enterobactin synthetase component F"/>
    <property type="match status" value="1"/>
</dbReference>
<dbReference type="GO" id="GO:0043041">
    <property type="term" value="P:amino acid activation for nonribosomal peptide biosynthetic process"/>
    <property type="evidence" value="ECO:0007669"/>
    <property type="project" value="TreeGrafter"/>
</dbReference>
<dbReference type="Pfam" id="PF00975">
    <property type="entry name" value="Thioesterase"/>
    <property type="match status" value="1"/>
</dbReference>
<keyword evidence="7" id="KW-1185">Reference proteome</keyword>
<dbReference type="CDD" id="cd19531">
    <property type="entry name" value="LCL_NRPS-like"/>
    <property type="match status" value="1"/>
</dbReference>
<name>A0A964FG33_9CYAN</name>
<dbReference type="GO" id="GO:0008610">
    <property type="term" value="P:lipid biosynthetic process"/>
    <property type="evidence" value="ECO:0007669"/>
    <property type="project" value="UniProtKB-ARBA"/>
</dbReference>
<dbReference type="InterPro" id="IPR020806">
    <property type="entry name" value="PKS_PP-bd"/>
</dbReference>
<dbReference type="PANTHER" id="PTHR45527">
    <property type="entry name" value="NONRIBOSOMAL PEPTIDE SYNTHETASE"/>
    <property type="match status" value="1"/>
</dbReference>
<dbReference type="Pfam" id="PF00501">
    <property type="entry name" value="AMP-binding"/>
    <property type="match status" value="1"/>
</dbReference>
<proteinExistence type="inferred from homology"/>
<dbReference type="SMART" id="SM00823">
    <property type="entry name" value="PKS_PP"/>
    <property type="match status" value="1"/>
</dbReference>
<evidence type="ECO:0000256" key="3">
    <source>
        <dbReference type="ARBA" id="ARBA00022450"/>
    </source>
</evidence>
<dbReference type="FunFam" id="2.30.38.10:FF:000001">
    <property type="entry name" value="Non-ribosomal peptide synthetase PvdI"/>
    <property type="match status" value="1"/>
</dbReference>
<dbReference type="AlphaFoldDB" id="A0A964FG33"/>
<dbReference type="InterPro" id="IPR001242">
    <property type="entry name" value="Condensation_dom"/>
</dbReference>
<dbReference type="Gene3D" id="2.30.38.10">
    <property type="entry name" value="Luciferase, Domain 3"/>
    <property type="match status" value="1"/>
</dbReference>
<evidence type="ECO:0000259" key="5">
    <source>
        <dbReference type="PROSITE" id="PS50075"/>
    </source>
</evidence>
<dbReference type="InterPro" id="IPR020845">
    <property type="entry name" value="AMP-binding_CS"/>
</dbReference>
<dbReference type="GO" id="GO:0005737">
    <property type="term" value="C:cytoplasm"/>
    <property type="evidence" value="ECO:0007669"/>
    <property type="project" value="TreeGrafter"/>
</dbReference>
<dbReference type="GO" id="GO:0031177">
    <property type="term" value="F:phosphopantetheine binding"/>
    <property type="evidence" value="ECO:0007669"/>
    <property type="project" value="InterPro"/>
</dbReference>
<evidence type="ECO:0000256" key="2">
    <source>
        <dbReference type="ARBA" id="ARBA00006432"/>
    </source>
</evidence>
<dbReference type="Proteomes" id="UP000729733">
    <property type="component" value="Unassembled WGS sequence"/>
</dbReference>